<keyword evidence="3" id="KW-1185">Reference proteome</keyword>
<reference evidence="2 3" key="1">
    <citation type="journal article" date="2017" name="Nat. Ecol. Evol.">
        <title>Scallop genome provides insights into evolution of bilaterian karyotype and development.</title>
        <authorList>
            <person name="Wang S."/>
            <person name="Zhang J."/>
            <person name="Jiao W."/>
            <person name="Li J."/>
            <person name="Xun X."/>
            <person name="Sun Y."/>
            <person name="Guo X."/>
            <person name="Huan P."/>
            <person name="Dong B."/>
            <person name="Zhang L."/>
            <person name="Hu X."/>
            <person name="Sun X."/>
            <person name="Wang J."/>
            <person name="Zhao C."/>
            <person name="Wang Y."/>
            <person name="Wang D."/>
            <person name="Huang X."/>
            <person name="Wang R."/>
            <person name="Lv J."/>
            <person name="Li Y."/>
            <person name="Zhang Z."/>
            <person name="Liu B."/>
            <person name="Lu W."/>
            <person name="Hui Y."/>
            <person name="Liang J."/>
            <person name="Zhou Z."/>
            <person name="Hou R."/>
            <person name="Li X."/>
            <person name="Liu Y."/>
            <person name="Li H."/>
            <person name="Ning X."/>
            <person name="Lin Y."/>
            <person name="Zhao L."/>
            <person name="Xing Q."/>
            <person name="Dou J."/>
            <person name="Li Y."/>
            <person name="Mao J."/>
            <person name="Guo H."/>
            <person name="Dou H."/>
            <person name="Li T."/>
            <person name="Mu C."/>
            <person name="Jiang W."/>
            <person name="Fu Q."/>
            <person name="Fu X."/>
            <person name="Miao Y."/>
            <person name="Liu J."/>
            <person name="Yu Q."/>
            <person name="Li R."/>
            <person name="Liao H."/>
            <person name="Li X."/>
            <person name="Kong Y."/>
            <person name="Jiang Z."/>
            <person name="Chourrout D."/>
            <person name="Li R."/>
            <person name="Bao Z."/>
        </authorList>
    </citation>
    <scope>NUCLEOTIDE SEQUENCE [LARGE SCALE GENOMIC DNA]</scope>
    <source>
        <strain evidence="2 3">PY_sf001</strain>
    </source>
</reference>
<dbReference type="Gene3D" id="3.90.190.10">
    <property type="entry name" value="Protein tyrosine phosphatase superfamily"/>
    <property type="match status" value="2"/>
</dbReference>
<dbReference type="AlphaFoldDB" id="A0A210Q0C3"/>
<feature type="compositionally biased region" description="Polar residues" evidence="1">
    <location>
        <begin position="1"/>
        <end position="10"/>
    </location>
</feature>
<dbReference type="EMBL" id="NEDP02005310">
    <property type="protein sequence ID" value="OWF42203.1"/>
    <property type="molecule type" value="Genomic_DNA"/>
</dbReference>
<dbReference type="Pfam" id="PF14566">
    <property type="entry name" value="PTPlike_phytase"/>
    <property type="match status" value="1"/>
</dbReference>
<protein>
    <submittedName>
        <fullName evidence="2">Paladin</fullName>
    </submittedName>
</protein>
<dbReference type="InterPro" id="IPR029021">
    <property type="entry name" value="Prot-tyrosine_phosphatase-like"/>
</dbReference>
<evidence type="ECO:0000313" key="2">
    <source>
        <dbReference type="EMBL" id="OWF42203.1"/>
    </source>
</evidence>
<organism evidence="2 3">
    <name type="scientific">Mizuhopecten yessoensis</name>
    <name type="common">Japanese scallop</name>
    <name type="synonym">Patinopecten yessoensis</name>
    <dbReference type="NCBI Taxonomy" id="6573"/>
    <lineage>
        <taxon>Eukaryota</taxon>
        <taxon>Metazoa</taxon>
        <taxon>Spiralia</taxon>
        <taxon>Lophotrochozoa</taxon>
        <taxon>Mollusca</taxon>
        <taxon>Bivalvia</taxon>
        <taxon>Autobranchia</taxon>
        <taxon>Pteriomorphia</taxon>
        <taxon>Pectinida</taxon>
        <taxon>Pectinoidea</taxon>
        <taxon>Pectinidae</taxon>
        <taxon>Mizuhopecten</taxon>
    </lineage>
</organism>
<dbReference type="SMART" id="SM01301">
    <property type="entry name" value="PTPlike_phytase"/>
    <property type="match status" value="1"/>
</dbReference>
<name>A0A210Q0C3_MIZYE</name>
<dbReference type="OrthoDB" id="66369at2759"/>
<comment type="caution">
    <text evidence="2">The sequence shown here is derived from an EMBL/GenBank/DDBJ whole genome shotgun (WGS) entry which is preliminary data.</text>
</comment>
<dbReference type="SUPFAM" id="SSF52799">
    <property type="entry name" value="(Phosphotyrosine protein) phosphatases II"/>
    <property type="match status" value="1"/>
</dbReference>
<evidence type="ECO:0000256" key="1">
    <source>
        <dbReference type="SAM" id="MobiDB-lite"/>
    </source>
</evidence>
<feature type="region of interest" description="Disordered" evidence="1">
    <location>
        <begin position="1"/>
        <end position="35"/>
    </location>
</feature>
<evidence type="ECO:0000313" key="3">
    <source>
        <dbReference type="Proteomes" id="UP000242188"/>
    </source>
</evidence>
<accession>A0A210Q0C3</accession>
<dbReference type="Proteomes" id="UP000242188">
    <property type="component" value="Unassembled WGS sequence"/>
</dbReference>
<sequence length="587" mass="67332">MGSGASTLTPPSSPELDSYRRASPKHRDKAHQRRNFVRTNEVAPVIIRDCREEFQHVSDFKDPIVFGSIADNMPEHPLIKGKYFLVRDVNDKMDKKLSMEQYRTPNLHKVNGPFSVYACGQPTERGLSKLLNHLAQDDPTEILLFNMREEPVLFVDNGMDMIPFSIRDQDNIHNIVSFGRSPTEADEAEARIRKEVIDLATMKEENKFYFYNDLENLQREPHEMHIQYEDKLLVSEEVYARHILCSHCVRYQRLCFPFSGAPRYQDVDAFLNIFKQSRKYLEKSSFYKPAMLFTCQTGMGRSTTAMVMGCLMTAHKTGFPSETRGKHSQKASLERGDYRAVQRLVKLLPNGQTIRNQVDTVVDACSELYNLRSEILKSKHTLDDIKTDYVLDDKSAKETLYKRCCDYLERYVFLIVFNAYLTEQYPLWFTSDFSQWMQQQPDLTRLMGTISDPTWQTPTDLIFKGVQNLVADDYVGLDLLSTQSDVRVSNFRKINISGMSVYGMAQPARDGVTKVSNHLLTKKAGHTFLALINLRNDCTLECDGATYSVRHASCLDDPISHPYMSRQELEVSTVTNVLLGCSQNPDL</sequence>
<proteinExistence type="predicted"/>
<feature type="compositionally biased region" description="Basic residues" evidence="1">
    <location>
        <begin position="22"/>
        <end position="35"/>
    </location>
</feature>
<dbReference type="STRING" id="6573.A0A210Q0C3"/>
<gene>
    <name evidence="2" type="ORF">KP79_PYT05325</name>
</gene>